<name>A0A0K8U4X1_BACLA</name>
<accession>A0A0K8U4X1</accession>
<evidence type="ECO:0008006" key="2">
    <source>
        <dbReference type="Google" id="ProtNLM"/>
    </source>
</evidence>
<organism evidence="1">
    <name type="scientific">Bactrocera latifrons</name>
    <name type="common">Malaysian fruit fly</name>
    <name type="synonym">Chaetodacus latifrons</name>
    <dbReference type="NCBI Taxonomy" id="174628"/>
    <lineage>
        <taxon>Eukaryota</taxon>
        <taxon>Metazoa</taxon>
        <taxon>Ecdysozoa</taxon>
        <taxon>Arthropoda</taxon>
        <taxon>Hexapoda</taxon>
        <taxon>Insecta</taxon>
        <taxon>Pterygota</taxon>
        <taxon>Neoptera</taxon>
        <taxon>Endopterygota</taxon>
        <taxon>Diptera</taxon>
        <taxon>Brachycera</taxon>
        <taxon>Muscomorpha</taxon>
        <taxon>Tephritoidea</taxon>
        <taxon>Tephritidae</taxon>
        <taxon>Bactrocera</taxon>
        <taxon>Bactrocera</taxon>
    </lineage>
</organism>
<proteinExistence type="predicted"/>
<dbReference type="EMBL" id="GDHF01030686">
    <property type="protein sequence ID" value="JAI21628.1"/>
    <property type="molecule type" value="Transcribed_RNA"/>
</dbReference>
<evidence type="ECO:0000313" key="1">
    <source>
        <dbReference type="EMBL" id="JAI21628.1"/>
    </source>
</evidence>
<reference evidence="1" key="1">
    <citation type="submission" date="2015-06" db="EMBL/GenBank/DDBJ databases">
        <authorList>
            <person name="Hoefler B.C."/>
            <person name="Straight P.D."/>
        </authorList>
    </citation>
    <scope>NUCLEOTIDE SEQUENCE</scope>
</reference>
<protein>
    <recommendedName>
        <fullName evidence="2">DDE Tnp4 domain-containing protein</fullName>
    </recommendedName>
</protein>
<sequence>VENAFGHLKARFRRIGKGIGNDIKNDILIIKCSCFLHDFVNEMNDSINTKWLQMQTNFESAHPREQPDPLFISGTVDPNAENIRKSIALFLCSSSTNGNSSCESSVMEELLTG</sequence>
<feature type="non-terminal residue" evidence="1">
    <location>
        <position position="113"/>
    </location>
</feature>
<dbReference type="AlphaFoldDB" id="A0A0K8U4X1"/>
<gene>
    <name evidence="1" type="ORF">c0_g1_i3</name>
</gene>
<feature type="non-terminal residue" evidence="1">
    <location>
        <position position="1"/>
    </location>
</feature>